<evidence type="ECO:0000313" key="7">
    <source>
        <dbReference type="Proteomes" id="UP000001279"/>
    </source>
</evidence>
<dbReference type="InterPro" id="IPR028259">
    <property type="entry name" value="AP2-like_int_N"/>
</dbReference>
<evidence type="ECO:0000256" key="4">
    <source>
        <dbReference type="ARBA" id="ARBA00023172"/>
    </source>
</evidence>
<dbReference type="PANTHER" id="PTHR30349">
    <property type="entry name" value="PHAGE INTEGRASE-RELATED"/>
    <property type="match status" value="1"/>
</dbReference>
<evidence type="ECO:0000256" key="2">
    <source>
        <dbReference type="ARBA" id="ARBA00022908"/>
    </source>
</evidence>
<dbReference type="InterPro" id="IPR004107">
    <property type="entry name" value="Integrase_SAM-like_N"/>
</dbReference>
<dbReference type="RefSeq" id="WP_014073219.1">
    <property type="nucleotide sequence ID" value="NC_015975.1"/>
</dbReference>
<dbReference type="Gene3D" id="1.10.150.130">
    <property type="match status" value="1"/>
</dbReference>
<dbReference type="GeneID" id="29802150"/>
<dbReference type="PATRIC" id="fig|1069534.5.peg.781"/>
<dbReference type="GO" id="GO:0006310">
    <property type="term" value="P:DNA recombination"/>
    <property type="evidence" value="ECO:0007669"/>
    <property type="project" value="UniProtKB-KW"/>
</dbReference>
<keyword evidence="7" id="KW-1185">Reference proteome</keyword>
<dbReference type="CDD" id="cd01189">
    <property type="entry name" value="INT_ICEBs1_C_like"/>
    <property type="match status" value="1"/>
</dbReference>
<dbReference type="Pfam" id="PF00589">
    <property type="entry name" value="Phage_integrase"/>
    <property type="match status" value="1"/>
</dbReference>
<proteinExistence type="inferred from homology"/>
<feature type="domain" description="Tyr recombinase" evidence="5">
    <location>
        <begin position="159"/>
        <end position="348"/>
    </location>
</feature>
<dbReference type="Pfam" id="PF14659">
    <property type="entry name" value="Phage_int_SAM_3"/>
    <property type="match status" value="1"/>
</dbReference>
<dbReference type="Pfam" id="PF14657">
    <property type="entry name" value="Arm-DNA-bind_4"/>
    <property type="match status" value="1"/>
</dbReference>
<dbReference type="Proteomes" id="UP000001279">
    <property type="component" value="Chromosome"/>
</dbReference>
<dbReference type="GO" id="GO:0003677">
    <property type="term" value="F:DNA binding"/>
    <property type="evidence" value="ECO:0007669"/>
    <property type="project" value="UniProtKB-KW"/>
</dbReference>
<evidence type="ECO:0000313" key="6">
    <source>
        <dbReference type="EMBL" id="AEN77996.1"/>
    </source>
</evidence>
<comment type="similarity">
    <text evidence="1">Belongs to the 'phage' integrase family.</text>
</comment>
<dbReference type="InterPro" id="IPR050090">
    <property type="entry name" value="Tyrosine_recombinase_XerCD"/>
</dbReference>
<evidence type="ECO:0000256" key="1">
    <source>
        <dbReference type="ARBA" id="ARBA00008857"/>
    </source>
</evidence>
<evidence type="ECO:0000259" key="5">
    <source>
        <dbReference type="PROSITE" id="PS51898"/>
    </source>
</evidence>
<dbReference type="GO" id="GO:0015074">
    <property type="term" value="P:DNA integration"/>
    <property type="evidence" value="ECO:0007669"/>
    <property type="project" value="UniProtKB-KW"/>
</dbReference>
<dbReference type="STRING" id="1069534.LRC_07070"/>
<protein>
    <submittedName>
        <fullName evidence="6">Integrase</fullName>
    </submittedName>
</protein>
<sequence length="365" mass="42188">MASYKKTKTGWSVRVSRRENGKLKQVYKAGFATKNEAKAFAQEIESENSIEKKGKLFADYFTEWHETYKIGKVAPSTYRKYLHVDKILHDHFPDTELADMNRQKYQRFLNDFGADHSKEMMSEINIYVRGCVKSALYDELIKKDFTIGAELAYDRTKTRQIEYLNFNEIQTLIQTATENLDPRYTSLYMIITAIYTGARLGEIAGLTWKDIDFMHQTISINKSYSYVQRELKETKSKASNRVIAVNSGLLTILKQLRSNGNIMVFANQRGEIPTSNAVNKALRKLMSKSGLNKAGYHFHSLRHSHVAYLLYQGVDLYAISKRLGHSDLTITMKKYAYLMQEYEAEQNKSIPDTSKRSLKQRCVHK</sequence>
<dbReference type="SUPFAM" id="SSF56349">
    <property type="entry name" value="DNA breaking-rejoining enzymes"/>
    <property type="match status" value="1"/>
</dbReference>
<dbReference type="AlphaFoldDB" id="G2SN22"/>
<keyword evidence="3" id="KW-0238">DNA-binding</keyword>
<dbReference type="InterPro" id="IPR010998">
    <property type="entry name" value="Integrase_recombinase_N"/>
</dbReference>
<gene>
    <name evidence="6" type="ordered locus">LRC_07070</name>
</gene>
<keyword evidence="2" id="KW-0229">DNA integration</keyword>
<accession>G2SN22</accession>
<dbReference type="PANTHER" id="PTHR30349:SF64">
    <property type="entry name" value="PROPHAGE INTEGRASE INTD-RELATED"/>
    <property type="match status" value="1"/>
</dbReference>
<dbReference type="EMBL" id="CP003032">
    <property type="protein sequence ID" value="AEN77996.1"/>
    <property type="molecule type" value="Genomic_DNA"/>
</dbReference>
<dbReference type="InterPro" id="IPR011010">
    <property type="entry name" value="DNA_brk_join_enz"/>
</dbReference>
<dbReference type="Gene3D" id="1.10.443.10">
    <property type="entry name" value="Intergrase catalytic core"/>
    <property type="match status" value="1"/>
</dbReference>
<reference evidence="6 7" key="1">
    <citation type="journal article" date="2011" name="Microb. Cell Fact.">
        <title>Genome sequences and comparative genomics of two Lactobacillus ruminis strains from the bovine and human intestinal tracts.</title>
        <authorList>
            <person name="Forde B.M."/>
            <person name="Neville B.A."/>
            <person name="O'Donnell M.M."/>
            <person name="Riboulet-Bisson E."/>
            <person name="Claesson M.J."/>
            <person name="Coghlan A."/>
            <person name="Ross R.P."/>
            <person name="O'Toole P.W."/>
        </authorList>
    </citation>
    <scope>NUCLEOTIDE SEQUENCE [LARGE SCALE GENOMIC DNA]</scope>
    <source>
        <strain evidence="7">ATCC 27782 / RF3</strain>
    </source>
</reference>
<dbReference type="KEGG" id="lrm:LRC_07070"/>
<dbReference type="InterPro" id="IPR002104">
    <property type="entry name" value="Integrase_catalytic"/>
</dbReference>
<evidence type="ECO:0000256" key="3">
    <source>
        <dbReference type="ARBA" id="ARBA00023125"/>
    </source>
</evidence>
<dbReference type="PROSITE" id="PS51898">
    <property type="entry name" value="TYR_RECOMBINASE"/>
    <property type="match status" value="1"/>
</dbReference>
<keyword evidence="4" id="KW-0233">DNA recombination</keyword>
<dbReference type="HOGENOM" id="CLU_027562_17_6_9"/>
<dbReference type="InterPro" id="IPR013762">
    <property type="entry name" value="Integrase-like_cat_sf"/>
</dbReference>
<organism evidence="6 7">
    <name type="scientific">Ligilactobacillus ruminis (strain ATCC 27782 / RF3)</name>
    <name type="common">Lactobacillus ruminis</name>
    <dbReference type="NCBI Taxonomy" id="1069534"/>
    <lineage>
        <taxon>Bacteria</taxon>
        <taxon>Bacillati</taxon>
        <taxon>Bacillota</taxon>
        <taxon>Bacilli</taxon>
        <taxon>Lactobacillales</taxon>
        <taxon>Lactobacillaceae</taxon>
        <taxon>Ligilactobacillus</taxon>
    </lineage>
</organism>
<dbReference type="eggNOG" id="COG0582">
    <property type="taxonomic scope" value="Bacteria"/>
</dbReference>
<name>G2SN22_LIGR2</name>